<dbReference type="PANTHER" id="PTHR34094:SF1">
    <property type="entry name" value="PROTEIN FAM185A"/>
    <property type="match status" value="1"/>
</dbReference>
<feature type="domain" description="DUF4097" evidence="2">
    <location>
        <begin position="42"/>
        <end position="307"/>
    </location>
</feature>
<sequence>MKHAVYIFLAYFMALPMVVMAKSPINNDPYISELFDVSGDAQIDMTTAGASIQVESWEYDQVQVDVFVTRNGKPVDPFQSDIAALLEDIDFNIGQNGDLIFVEMKTRSRIGWSSGRNNLNFRFELFVPERTSAKLKSAGGSISLVGLDGNHSLASSGGSIQVIDCAGGFDAKSSGGSFSVSSFVGNLDIASSGGSIKVSDLVGSLKVSSSGGSLTLEDIAGSLTANTSGGSIRANLVSLEGEVNLKTSGGGITAVLPKGEGMDLNLSGTSSRIKLENFEGEISSNTVRGKLNGGGIPVAMASAGGSVKLEFK</sequence>
<protein>
    <recommendedName>
        <fullName evidence="2">DUF4097 domain-containing protein</fullName>
    </recommendedName>
</protein>
<dbReference type="RefSeq" id="WP_219286799.1">
    <property type="nucleotide sequence ID" value="NZ_RPHB01000001.1"/>
</dbReference>
<proteinExistence type="predicted"/>
<evidence type="ECO:0000256" key="1">
    <source>
        <dbReference type="SAM" id="SignalP"/>
    </source>
</evidence>
<dbReference type="PANTHER" id="PTHR34094">
    <property type="match status" value="1"/>
</dbReference>
<evidence type="ECO:0000259" key="2">
    <source>
        <dbReference type="Pfam" id="PF13349"/>
    </source>
</evidence>
<name>A0A951IVW8_9BACT</name>
<dbReference type="Proteomes" id="UP000727490">
    <property type="component" value="Unassembled WGS sequence"/>
</dbReference>
<accession>A0A951IVW8</accession>
<keyword evidence="4" id="KW-1185">Reference proteome</keyword>
<comment type="caution">
    <text evidence="3">The sequence shown here is derived from an EMBL/GenBank/DDBJ whole genome shotgun (WGS) entry which is preliminary data.</text>
</comment>
<feature type="chain" id="PRO_5037568206" description="DUF4097 domain-containing protein" evidence="1">
    <location>
        <begin position="22"/>
        <end position="312"/>
    </location>
</feature>
<feature type="signal peptide" evidence="1">
    <location>
        <begin position="1"/>
        <end position="21"/>
    </location>
</feature>
<organism evidence="3 4">
    <name type="scientific">Arthrospiribacter ruber</name>
    <dbReference type="NCBI Taxonomy" id="2487934"/>
    <lineage>
        <taxon>Bacteria</taxon>
        <taxon>Pseudomonadati</taxon>
        <taxon>Bacteroidota</taxon>
        <taxon>Cytophagia</taxon>
        <taxon>Cytophagales</taxon>
        <taxon>Cyclobacteriaceae</taxon>
        <taxon>Arthrospiribacter</taxon>
    </lineage>
</organism>
<dbReference type="AlphaFoldDB" id="A0A951IVW8"/>
<dbReference type="EMBL" id="RPHB01000001">
    <property type="protein sequence ID" value="MBW3466696.1"/>
    <property type="molecule type" value="Genomic_DNA"/>
</dbReference>
<evidence type="ECO:0000313" key="3">
    <source>
        <dbReference type="EMBL" id="MBW3466696.1"/>
    </source>
</evidence>
<reference evidence="3 4" key="1">
    <citation type="journal article" date="2020" name="Syst. Appl. Microbiol.">
        <title>Arthrospiribacter ruber gen. nov., sp. nov., a novel bacterium isolated from Arthrospira cultures.</title>
        <authorList>
            <person name="Waleron M."/>
            <person name="Misztak A."/>
            <person name="Waleron M.M."/>
            <person name="Furmaniak M."/>
            <person name="Mrozik A."/>
            <person name="Waleron K."/>
        </authorList>
    </citation>
    <scope>NUCLEOTIDE SEQUENCE [LARGE SCALE GENOMIC DNA]</scope>
    <source>
        <strain evidence="3 4">DPMB0001</strain>
    </source>
</reference>
<dbReference type="Pfam" id="PF13349">
    <property type="entry name" value="DUF4097"/>
    <property type="match status" value="1"/>
</dbReference>
<dbReference type="InterPro" id="IPR025164">
    <property type="entry name" value="Toastrack_DUF4097"/>
</dbReference>
<evidence type="ECO:0000313" key="4">
    <source>
        <dbReference type="Proteomes" id="UP000727490"/>
    </source>
</evidence>
<keyword evidence="1" id="KW-0732">Signal</keyword>
<gene>
    <name evidence="3" type="ORF">EGN73_02550</name>
</gene>